<dbReference type="SMART" id="SM00382">
    <property type="entry name" value="AAA"/>
    <property type="match status" value="1"/>
</dbReference>
<dbReference type="Pfam" id="PF00308">
    <property type="entry name" value="Bac_DnaA"/>
    <property type="match status" value="1"/>
</dbReference>
<keyword evidence="3" id="KW-1185">Reference proteome</keyword>
<dbReference type="EMBL" id="LGTK01000058">
    <property type="protein sequence ID" value="KPH72170.1"/>
    <property type="molecule type" value="Genomic_DNA"/>
</dbReference>
<proteinExistence type="predicted"/>
<dbReference type="Pfam" id="PF07319">
    <property type="entry name" value="DnaI_N"/>
    <property type="match status" value="1"/>
</dbReference>
<gene>
    <name evidence="2" type="ORF">AFL42_13745</name>
</gene>
<feature type="domain" description="AAA+ ATPase" evidence="1">
    <location>
        <begin position="159"/>
        <end position="287"/>
    </location>
</feature>
<sequence length="308" mass="35843">MEPIQSSLSKWMKENKNFQENYTKIRSEVLNDPEIKEFLSLHPEISNSELNKSLVKLYEYKTQSKQCDQCSSFNECQNMLQGYSPILQVENGEIHLAYEKCHSRIMIEKEQSQQQLVQSVHVPKEILQASINNIDDDKNRNNGVMEMFNFLREASNKLPRKGIYFYGPFGVGKTYFLGALANELKKMNISSMIIYMPEFVREIKSSFKNDTTNEKIEYFKKADVLMLDDIGAEMQSSWFRDEILGSVLQYRMMEQLPVCFTSNYSLEQLEGVLASTRDGVEKVKAGRIIERIRQVSKEVPIYGENRRN</sequence>
<accession>A0ABR5MGU7</accession>
<dbReference type="Proteomes" id="UP000037854">
    <property type="component" value="Unassembled WGS sequence"/>
</dbReference>
<dbReference type="SUPFAM" id="SSF52540">
    <property type="entry name" value="P-loop containing nucleoside triphosphate hydrolases"/>
    <property type="match status" value="1"/>
</dbReference>
<dbReference type="CDD" id="cd00009">
    <property type="entry name" value="AAA"/>
    <property type="match status" value="1"/>
</dbReference>
<evidence type="ECO:0000313" key="3">
    <source>
        <dbReference type="Proteomes" id="UP000037854"/>
    </source>
</evidence>
<dbReference type="InterPro" id="IPR003593">
    <property type="entry name" value="AAA+_ATPase"/>
</dbReference>
<evidence type="ECO:0000313" key="2">
    <source>
        <dbReference type="EMBL" id="KPH72170.1"/>
    </source>
</evidence>
<name>A0ABR5MGU7_9BACI</name>
<dbReference type="InterPro" id="IPR009928">
    <property type="entry name" value="DnaI_N"/>
</dbReference>
<dbReference type="Gene3D" id="3.40.50.300">
    <property type="entry name" value="P-loop containing nucleotide triphosphate hydrolases"/>
    <property type="match status" value="1"/>
</dbReference>
<dbReference type="NCBIfam" id="NF006505">
    <property type="entry name" value="PRK08939.1"/>
    <property type="match status" value="1"/>
</dbReference>
<dbReference type="PANTHER" id="PTHR30050:SF8">
    <property type="entry name" value="PRIMOSOMAL PROTEIN DNAI"/>
    <property type="match status" value="1"/>
</dbReference>
<dbReference type="RefSeq" id="WP_047185370.1">
    <property type="nucleotide sequence ID" value="NZ_JAHHXM010000002.1"/>
</dbReference>
<evidence type="ECO:0000259" key="1">
    <source>
        <dbReference type="SMART" id="SM00382"/>
    </source>
</evidence>
<comment type="caution">
    <text evidence="2">The sequence shown here is derived from an EMBL/GenBank/DDBJ whole genome shotgun (WGS) entry which is preliminary data.</text>
</comment>
<reference evidence="2 3" key="1">
    <citation type="submission" date="2015-07" db="EMBL/GenBank/DDBJ databases">
        <title>High-quality draft genome sequence of Oceanobacillus caeni HM6, a bacillus isolated from a human feces.</title>
        <authorList>
            <person name="Kumar J."/>
            <person name="Verma M.K."/>
            <person name="Pandey R."/>
            <person name="Bhambi M."/>
            <person name="Chauhan N."/>
        </authorList>
    </citation>
    <scope>NUCLEOTIDE SEQUENCE [LARGE SCALE GENOMIC DNA]</scope>
    <source>
        <strain evidence="2 3">HM6</strain>
    </source>
</reference>
<dbReference type="PANTHER" id="PTHR30050">
    <property type="entry name" value="CHROMOSOMAL REPLICATION INITIATOR PROTEIN DNAA"/>
    <property type="match status" value="1"/>
</dbReference>
<dbReference type="InterPro" id="IPR027417">
    <property type="entry name" value="P-loop_NTPase"/>
</dbReference>
<organism evidence="2 3">
    <name type="scientific">Oceanobacillus caeni</name>
    <dbReference type="NCBI Taxonomy" id="405946"/>
    <lineage>
        <taxon>Bacteria</taxon>
        <taxon>Bacillati</taxon>
        <taxon>Bacillota</taxon>
        <taxon>Bacilli</taxon>
        <taxon>Bacillales</taxon>
        <taxon>Bacillaceae</taxon>
        <taxon>Oceanobacillus</taxon>
    </lineage>
</organism>
<protein>
    <submittedName>
        <fullName evidence="2">Primosomal protein DnaI</fullName>
    </submittedName>
</protein>
<dbReference type="InterPro" id="IPR013317">
    <property type="entry name" value="DnaA_dom"/>
</dbReference>